<reference evidence="2" key="1">
    <citation type="submission" date="2023-10" db="EMBL/GenBank/DDBJ databases">
        <title>Genome assembly of Pristionchus species.</title>
        <authorList>
            <person name="Yoshida K."/>
            <person name="Sommer R.J."/>
        </authorList>
    </citation>
    <scope>NUCLEOTIDE SEQUENCE</scope>
    <source>
        <strain evidence="2">RS0144</strain>
    </source>
</reference>
<dbReference type="EMBL" id="BTSX01000002">
    <property type="protein sequence ID" value="GMS82298.1"/>
    <property type="molecule type" value="Genomic_DNA"/>
</dbReference>
<feature type="region of interest" description="Disordered" evidence="1">
    <location>
        <begin position="1"/>
        <end position="24"/>
    </location>
</feature>
<evidence type="ECO:0000256" key="1">
    <source>
        <dbReference type="SAM" id="MobiDB-lite"/>
    </source>
</evidence>
<proteinExistence type="predicted"/>
<accession>A0AAV5SJK0</accession>
<evidence type="ECO:0000313" key="3">
    <source>
        <dbReference type="Proteomes" id="UP001432027"/>
    </source>
</evidence>
<feature type="region of interest" description="Disordered" evidence="1">
    <location>
        <begin position="87"/>
        <end position="157"/>
    </location>
</feature>
<sequence length="157" mass="17454">DHFPSSTKLGSLREKSAHPESARDESARHAASLILFLLCSLLALDPVGLALAQQHERLLHALAGPSEGVAYREDFLLHPAESKSLRFSGFRTRKQNAAERRSRRTSADQNATGRSPLGHDTNADEKETSLDRRELRDYRSVHRKDETGIDQTALSCP</sequence>
<feature type="non-terminal residue" evidence="2">
    <location>
        <position position="1"/>
    </location>
</feature>
<protein>
    <submittedName>
        <fullName evidence="2">Uncharacterized protein</fullName>
    </submittedName>
</protein>
<evidence type="ECO:0000313" key="2">
    <source>
        <dbReference type="EMBL" id="GMS82298.1"/>
    </source>
</evidence>
<gene>
    <name evidence="2" type="ORF">PENTCL1PPCAC_4473</name>
</gene>
<organism evidence="2 3">
    <name type="scientific">Pristionchus entomophagus</name>
    <dbReference type="NCBI Taxonomy" id="358040"/>
    <lineage>
        <taxon>Eukaryota</taxon>
        <taxon>Metazoa</taxon>
        <taxon>Ecdysozoa</taxon>
        <taxon>Nematoda</taxon>
        <taxon>Chromadorea</taxon>
        <taxon>Rhabditida</taxon>
        <taxon>Rhabditina</taxon>
        <taxon>Diplogasteromorpha</taxon>
        <taxon>Diplogasteroidea</taxon>
        <taxon>Neodiplogasteridae</taxon>
        <taxon>Pristionchus</taxon>
    </lineage>
</organism>
<feature type="compositionally biased region" description="Basic and acidic residues" evidence="1">
    <location>
        <begin position="121"/>
        <end position="147"/>
    </location>
</feature>
<feature type="compositionally biased region" description="Basic and acidic residues" evidence="1">
    <location>
        <begin position="11"/>
        <end position="24"/>
    </location>
</feature>
<keyword evidence="3" id="KW-1185">Reference proteome</keyword>
<dbReference type="AlphaFoldDB" id="A0AAV5SJK0"/>
<name>A0AAV5SJK0_9BILA</name>
<comment type="caution">
    <text evidence="2">The sequence shown here is derived from an EMBL/GenBank/DDBJ whole genome shotgun (WGS) entry which is preliminary data.</text>
</comment>
<dbReference type="Proteomes" id="UP001432027">
    <property type="component" value="Unassembled WGS sequence"/>
</dbReference>